<name>D5ZWG3_STRV1</name>
<protein>
    <submittedName>
        <fullName evidence="2">Predicted protein</fullName>
    </submittedName>
</protein>
<reference evidence="3" key="1">
    <citation type="submission" date="2008-12" db="EMBL/GenBank/DDBJ databases">
        <title>Annotation of Streptomyces ghanaensis ATCC 14672.</title>
        <authorList>
            <consortium name="The Broad Institute Genome Sequencing Platform"/>
            <consortium name="Broad Institute Microbial Sequencing Center"/>
            <person name="Fischbach M."/>
            <person name="Ward D."/>
            <person name="Young S."/>
            <person name="Kodira C.D."/>
            <person name="Zeng Q."/>
            <person name="Koehrsen M."/>
            <person name="Godfrey P."/>
            <person name="Alvarado L."/>
            <person name="Berlin A.M."/>
            <person name="Borenstein D."/>
            <person name="Chen Z."/>
            <person name="Engels R."/>
            <person name="Freedman E."/>
            <person name="Gellesch M."/>
            <person name="Goldberg J."/>
            <person name="Griggs A."/>
            <person name="Gujja S."/>
            <person name="Heiman D.I."/>
            <person name="Hepburn T.A."/>
            <person name="Howarth C."/>
            <person name="Jen D."/>
            <person name="Larson L."/>
            <person name="Lewis B."/>
            <person name="Mehta T."/>
            <person name="Park D."/>
            <person name="Pearson M."/>
            <person name="Roberts A."/>
            <person name="Saif S."/>
            <person name="Shea T.D."/>
            <person name="Shenoy N."/>
            <person name="Sisk P."/>
            <person name="Stolte C."/>
            <person name="Sykes S.N."/>
            <person name="Walk T."/>
            <person name="White J."/>
            <person name="Yandava C."/>
            <person name="Straight P."/>
            <person name="Clardy J."/>
            <person name="Hung D."/>
            <person name="Kolter R."/>
            <person name="Mekalanos J."/>
            <person name="Walker S."/>
            <person name="Walsh C.T."/>
            <person name="Wieland B.L.C."/>
            <person name="Ilzarbe M."/>
            <person name="Galagan J."/>
            <person name="Nusbaum C."/>
            <person name="Birren B."/>
        </authorList>
    </citation>
    <scope>NUCLEOTIDE SEQUENCE [LARGE SCALE GENOMIC DNA]</scope>
    <source>
        <strain evidence="3">ATCC 14672 / DSM 40746 / JCM 4963 / KCTC 9882 / NRRL B-12104 / FH 1290</strain>
    </source>
</reference>
<evidence type="ECO:0000313" key="2">
    <source>
        <dbReference type="EMBL" id="EFE68953.2"/>
    </source>
</evidence>
<dbReference type="AlphaFoldDB" id="D5ZWG3"/>
<gene>
    <name evidence="2" type="ORF">SSFG_04196</name>
</gene>
<organism evidence="2 3">
    <name type="scientific">Streptomyces viridosporus (strain ATCC 14672 / DSM 40746 / JCM 4963 / KCTC 9882 / NRRL B-12104 / FH 1290)</name>
    <name type="common">Streptomyces ghanaensis</name>
    <dbReference type="NCBI Taxonomy" id="566461"/>
    <lineage>
        <taxon>Bacteria</taxon>
        <taxon>Bacillati</taxon>
        <taxon>Actinomycetota</taxon>
        <taxon>Actinomycetes</taxon>
        <taxon>Kitasatosporales</taxon>
        <taxon>Streptomycetaceae</taxon>
        <taxon>Streptomyces</taxon>
    </lineage>
</organism>
<feature type="region of interest" description="Disordered" evidence="1">
    <location>
        <begin position="20"/>
        <end position="47"/>
    </location>
</feature>
<evidence type="ECO:0000256" key="1">
    <source>
        <dbReference type="SAM" id="MobiDB-lite"/>
    </source>
</evidence>
<proteinExistence type="predicted"/>
<sequence length="134" mass="14087">MTGVRAPALWLPALQRHRPLDHPPAAARPFTGLDAPAGDPHSDPLAAQPFPQVRHVIGLVGVQALGLEIPAAMRVVSRLVTGHHRLQALAVVDVGGGDADNEGQSVRVRQDVRLGARPAPVHGARTGVFAPFKP</sequence>
<dbReference type="EMBL" id="DS999641">
    <property type="protein sequence ID" value="EFE68953.2"/>
    <property type="molecule type" value="Genomic_DNA"/>
</dbReference>
<accession>D5ZWG3</accession>
<evidence type="ECO:0000313" key="3">
    <source>
        <dbReference type="Proteomes" id="UP000003824"/>
    </source>
</evidence>
<dbReference type="Proteomes" id="UP000003824">
    <property type="component" value="Unassembled WGS sequence"/>
</dbReference>